<dbReference type="GO" id="GO:0008270">
    <property type="term" value="F:zinc ion binding"/>
    <property type="evidence" value="ECO:0007669"/>
    <property type="project" value="UniProtKB-KW"/>
</dbReference>
<reference evidence="7" key="2">
    <citation type="submission" date="2019-04" db="EMBL/GenBank/DDBJ databases">
        <title>Friends and foes A comparative genomics study of 23 Aspergillus species from section Flavi.</title>
        <authorList>
            <consortium name="DOE Joint Genome Institute"/>
            <person name="Kjaerbolling I."/>
            <person name="Vesth T."/>
            <person name="Frisvad J.C."/>
            <person name="Nybo J.L."/>
            <person name="Theobald S."/>
            <person name="Kildgaard S."/>
            <person name="Isbrandt T."/>
            <person name="Kuo A."/>
            <person name="Sato A."/>
            <person name="Lyhne E.K."/>
            <person name="Kogle M.E."/>
            <person name="Wiebenga A."/>
            <person name="Kun R.S."/>
            <person name="Lubbers R.J."/>
            <person name="Makela M.R."/>
            <person name="Barry K."/>
            <person name="Chovatia M."/>
            <person name="Clum A."/>
            <person name="Daum C."/>
            <person name="Haridas S."/>
            <person name="He G."/>
            <person name="LaButti K."/>
            <person name="Lipzen A."/>
            <person name="Mondo S."/>
            <person name="Riley R."/>
            <person name="Salamov A."/>
            <person name="Simmons B.A."/>
            <person name="Magnuson J.K."/>
            <person name="Henrissat B."/>
            <person name="Mortensen U.H."/>
            <person name="Larsen T.O."/>
            <person name="Devries R.P."/>
            <person name="Grigoriev I.V."/>
            <person name="Machida M."/>
            <person name="Baker S.E."/>
            <person name="Andersen M.R."/>
        </authorList>
    </citation>
    <scope>NUCLEOTIDE SEQUENCE</scope>
    <source>
        <strain evidence="7">CBS 117612</strain>
    </source>
</reference>
<organism evidence="8 9">
    <name type="scientific">Aspergillus arachidicola</name>
    <dbReference type="NCBI Taxonomy" id="656916"/>
    <lineage>
        <taxon>Eukaryota</taxon>
        <taxon>Fungi</taxon>
        <taxon>Dikarya</taxon>
        <taxon>Ascomycota</taxon>
        <taxon>Pezizomycotina</taxon>
        <taxon>Eurotiomycetes</taxon>
        <taxon>Eurotiomycetidae</taxon>
        <taxon>Eurotiales</taxon>
        <taxon>Aspergillaceae</taxon>
        <taxon>Aspergillus</taxon>
        <taxon>Aspergillus subgen. Circumdati</taxon>
    </lineage>
</organism>
<reference evidence="8 9" key="1">
    <citation type="submission" date="2017-05" db="EMBL/GenBank/DDBJ databases">
        <title>Genome sequence for an aflatoxigenic pathogen of Argentinian peanut, Aspergillus arachidicola.</title>
        <authorList>
            <person name="Moore G."/>
            <person name="Beltz S.B."/>
            <person name="Mack B.M."/>
        </authorList>
    </citation>
    <scope>NUCLEOTIDE SEQUENCE [LARGE SCALE GENOMIC DNA]</scope>
    <source>
        <strain evidence="8 9">CBS 117610</strain>
    </source>
</reference>
<dbReference type="GO" id="GO:0016925">
    <property type="term" value="P:protein sumoylation"/>
    <property type="evidence" value="ECO:0007669"/>
    <property type="project" value="TreeGrafter"/>
</dbReference>
<feature type="compositionally biased region" description="Low complexity" evidence="5">
    <location>
        <begin position="8"/>
        <end position="20"/>
    </location>
</feature>
<evidence type="ECO:0000256" key="1">
    <source>
        <dbReference type="ARBA" id="ARBA00022723"/>
    </source>
</evidence>
<dbReference type="GO" id="GO:0000785">
    <property type="term" value="C:chromatin"/>
    <property type="evidence" value="ECO:0007669"/>
    <property type="project" value="TreeGrafter"/>
</dbReference>
<feature type="compositionally biased region" description="Polar residues" evidence="5">
    <location>
        <begin position="1170"/>
        <end position="1181"/>
    </location>
</feature>
<feature type="compositionally biased region" description="Low complexity" evidence="5">
    <location>
        <begin position="135"/>
        <end position="149"/>
    </location>
</feature>
<evidence type="ECO:0000259" key="6">
    <source>
        <dbReference type="PROSITE" id="PS51044"/>
    </source>
</evidence>
<feature type="compositionally biased region" description="Low complexity" evidence="5">
    <location>
        <begin position="164"/>
        <end position="175"/>
    </location>
</feature>
<evidence type="ECO:0000313" key="9">
    <source>
        <dbReference type="Proteomes" id="UP000231358"/>
    </source>
</evidence>
<dbReference type="EMBL" id="NEXV01000461">
    <property type="protein sequence ID" value="PIG83225.1"/>
    <property type="molecule type" value="Genomic_DNA"/>
</dbReference>
<feature type="region of interest" description="Disordered" evidence="5">
    <location>
        <begin position="1"/>
        <end position="20"/>
    </location>
</feature>
<dbReference type="OrthoDB" id="27975at2759"/>
<feature type="domain" description="SP-RING-type" evidence="6">
    <location>
        <begin position="1013"/>
        <end position="1103"/>
    </location>
</feature>
<dbReference type="InterPro" id="IPR013083">
    <property type="entry name" value="Znf_RING/FYVE/PHD"/>
</dbReference>
<feature type="compositionally biased region" description="Basic and acidic residues" evidence="5">
    <location>
        <begin position="1140"/>
        <end position="1151"/>
    </location>
</feature>
<evidence type="ECO:0000313" key="8">
    <source>
        <dbReference type="EMBL" id="PIG83225.1"/>
    </source>
</evidence>
<feature type="compositionally biased region" description="Pro residues" evidence="5">
    <location>
        <begin position="767"/>
        <end position="800"/>
    </location>
</feature>
<proteinExistence type="predicted"/>
<feature type="region of interest" description="Disordered" evidence="5">
    <location>
        <begin position="265"/>
        <end position="310"/>
    </location>
</feature>
<evidence type="ECO:0000313" key="7">
    <source>
        <dbReference type="EMBL" id="KAE8345807.1"/>
    </source>
</evidence>
<dbReference type="Gene3D" id="3.30.40.10">
    <property type="entry name" value="Zinc/RING finger domain, C3HC4 (zinc finger)"/>
    <property type="match status" value="1"/>
</dbReference>
<dbReference type="PROSITE" id="PS51044">
    <property type="entry name" value="ZF_SP_RING"/>
    <property type="match status" value="1"/>
</dbReference>
<feature type="region of interest" description="Disordered" evidence="5">
    <location>
        <begin position="1122"/>
        <end position="1189"/>
    </location>
</feature>
<name>A0A2G7FSH5_9EURO</name>
<dbReference type="Proteomes" id="UP000231358">
    <property type="component" value="Unassembled WGS sequence"/>
</dbReference>
<dbReference type="EMBL" id="ML737118">
    <property type="protein sequence ID" value="KAE8345807.1"/>
    <property type="molecule type" value="Genomic_DNA"/>
</dbReference>
<feature type="region of interest" description="Disordered" evidence="5">
    <location>
        <begin position="746"/>
        <end position="800"/>
    </location>
</feature>
<evidence type="ECO:0000256" key="2">
    <source>
        <dbReference type="ARBA" id="ARBA00022771"/>
    </source>
</evidence>
<feature type="compositionally biased region" description="Polar residues" evidence="5">
    <location>
        <begin position="71"/>
        <end position="105"/>
    </location>
</feature>
<dbReference type="InterPro" id="IPR004181">
    <property type="entry name" value="Znf_MIZ"/>
</dbReference>
<sequence>MSPTTHLPNVNSNPNSVESSNSTANIFLGGVRRSWMLNAANCSSSLSCHPELPDDSATTAPSDKVVAVSAADTNTDAAAGRTRQQGMRESSSLRVLPVPSQSQENAVSVTTAAAAPSPPQSQPNVMSPVTPGHAQQQFQQQSPLSQDSSWHVVSDRAGPDPPLAATATTTVVSRRSASRTLQTPIVVPSPIYDSSSNVVNRNGASPSVTAFPSPRTVGPAPLPHQPQVGAAVSTSSPVGIGAVNLTAGIPTRAGHQRERSNISLQLQRRDSRASHSHSPALSPAFPPSAASPRQQLVQPPNTSRRNPFHNPLLDDAFYEQSLRTLENFQNQLKQRDCLGNVEQPRTQLLYQACAERDPMFLAIHQVYCLHSLAPQEFFQLPGYSAPQECGLDVIRRLLVENSRVSGGFLRWSAQFPAPLVGLIQSSRYGQAVEQAGQCLRLLGEKWPMYVKEVRKREFPPLVDELVKNFGITSGALAYTVFLSTCRTLPGSKSEEHLKAVWELDLRYYQQRCASPRLVSNAQIQEETQKVVQAYRSVCAAAVTHQPGPPPNLPYGTMSIGSERDLMLHPVARPTSIGSPQVRNPQMTLALPNQPGPLVSQGTMSTHSHPLPVAMASRGASVPHSVTRLSGASIPQPIYPEVASPTSYQFVPPTARMPANAPGSHPPVTIAHSRRSSWTNGAPTTPHTYTLQLSDPMSRATGAPTQAIVPPMVYPSQIAHPLPGGRIPSMQPAVHVPQQVTARPPQLELRNNGAGPSMQPGNLRHHTQPPPSPLSQRPPRPHPQPTLLLPPPGSHPLNTIPPQPLRDSLHQVHLRDPHNYLLSRGPAGEKEMELFQYLSSFAVPPTPLGREQCAFRWRFNLSKHNLDQFPKSRPAGIGQRSFRFYSSGNLVYRLRCIQMPSATSEVVESVWSVAESVWPSVFYVHVNGVELFVRRRVHNGKDLPLDITDHLREGENTVSLHFIRSSAEANDMLYAMGVEILEVSDLARAFSLAQALLASECREQICQRVSSSLQDDEVSVVSDHLSINLVDPFTARIFSRPVRGRSCKHQDCFDHLTWIQTRASKSGKRSLKNDWKCPICGQDARPQQLVIDGYLQEVRAELARTNRLEGAKAILIKADGSWELKSESDAPPSSEGGPDNTGERVPSKRKAPEPSNHSPAPATQRPKSERTNSMNGPVNNTHPPEVITLD</sequence>
<dbReference type="AlphaFoldDB" id="A0A2G7FSH5"/>
<keyword evidence="3" id="KW-0862">Zinc</keyword>
<keyword evidence="1" id="KW-0479">Metal-binding</keyword>
<protein>
    <recommendedName>
        <fullName evidence="6">SP-RING-type domain-containing protein</fullName>
    </recommendedName>
</protein>
<evidence type="ECO:0000256" key="5">
    <source>
        <dbReference type="SAM" id="MobiDB-lite"/>
    </source>
</evidence>
<dbReference type="STRING" id="656916.A0A2G7FSH5"/>
<dbReference type="GO" id="GO:0061665">
    <property type="term" value="F:SUMO ligase activity"/>
    <property type="evidence" value="ECO:0007669"/>
    <property type="project" value="TreeGrafter"/>
</dbReference>
<evidence type="ECO:0000256" key="3">
    <source>
        <dbReference type="ARBA" id="ARBA00022833"/>
    </source>
</evidence>
<dbReference type="PANTHER" id="PTHR10782:SF4">
    <property type="entry name" value="TONALLI, ISOFORM E"/>
    <property type="match status" value="1"/>
</dbReference>
<dbReference type="Pfam" id="PF02891">
    <property type="entry name" value="zf-MIZ"/>
    <property type="match status" value="1"/>
</dbReference>
<feature type="compositionally biased region" description="Polar residues" evidence="5">
    <location>
        <begin position="294"/>
        <end position="305"/>
    </location>
</feature>
<feature type="compositionally biased region" description="Low complexity" evidence="5">
    <location>
        <begin position="276"/>
        <end position="293"/>
    </location>
</feature>
<dbReference type="InterPro" id="IPR018527">
    <property type="entry name" value="Rubredoxin_Fe_BS"/>
</dbReference>
<accession>A0A2G7FSH5</accession>
<dbReference type="PANTHER" id="PTHR10782">
    <property type="entry name" value="ZINC FINGER MIZ DOMAIN-CONTAINING PROTEIN"/>
    <property type="match status" value="1"/>
</dbReference>
<gene>
    <name evidence="8" type="ORF">AARAC_009936</name>
    <name evidence="7" type="ORF">BDV24DRAFT_124754</name>
</gene>
<feature type="compositionally biased region" description="Low complexity" evidence="5">
    <location>
        <begin position="106"/>
        <end position="115"/>
    </location>
</feature>
<keyword evidence="2 4" id="KW-0863">Zinc-finger</keyword>
<feature type="region of interest" description="Disordered" evidence="5">
    <location>
        <begin position="70"/>
        <end position="175"/>
    </location>
</feature>
<keyword evidence="9" id="KW-1185">Reference proteome</keyword>
<evidence type="ECO:0000256" key="4">
    <source>
        <dbReference type="PROSITE-ProRule" id="PRU00452"/>
    </source>
</evidence>
<dbReference type="Proteomes" id="UP000325558">
    <property type="component" value="Unassembled WGS sequence"/>
</dbReference>
<dbReference type="PROSITE" id="PS00202">
    <property type="entry name" value="RUBREDOXIN"/>
    <property type="match status" value="1"/>
</dbReference>